<dbReference type="Pfam" id="PF00250">
    <property type="entry name" value="Forkhead"/>
    <property type="match status" value="1"/>
</dbReference>
<feature type="region of interest" description="Disordered" evidence="9">
    <location>
        <begin position="1"/>
        <end position="29"/>
    </location>
</feature>
<dbReference type="FunFam" id="1.10.10.10:FF:000032">
    <property type="entry name" value="Forkhead box protein O4"/>
    <property type="match status" value="1"/>
</dbReference>
<dbReference type="AlphaFoldDB" id="A0A096LXA0"/>
<keyword evidence="6" id="KW-0804">Transcription</keyword>
<comment type="subcellular location">
    <subcellularLocation>
        <location evidence="2">Cytoplasm</location>
    </subcellularLocation>
    <subcellularLocation>
        <location evidence="1 8">Nucleus</location>
    </subcellularLocation>
</comment>
<dbReference type="GO" id="GO:0005737">
    <property type="term" value="C:cytoplasm"/>
    <property type="evidence" value="ECO:0007669"/>
    <property type="project" value="UniProtKB-SubCell"/>
</dbReference>
<keyword evidence="3" id="KW-0963">Cytoplasm</keyword>
<feature type="region of interest" description="Disordered" evidence="9">
    <location>
        <begin position="515"/>
        <end position="536"/>
    </location>
</feature>
<reference evidence="11" key="3">
    <citation type="submission" date="2025-09" db="UniProtKB">
        <authorList>
            <consortium name="Ensembl"/>
        </authorList>
    </citation>
    <scope>IDENTIFICATION</scope>
</reference>
<accession>A0A096LXA0</accession>
<dbReference type="GO" id="GO:0000981">
    <property type="term" value="F:DNA-binding transcription factor activity, RNA polymerase II-specific"/>
    <property type="evidence" value="ECO:0007669"/>
    <property type="project" value="TreeGrafter"/>
</dbReference>
<dbReference type="Pfam" id="PF16675">
    <property type="entry name" value="FOXO_KIX_bdg"/>
    <property type="match status" value="1"/>
</dbReference>
<reference evidence="12" key="1">
    <citation type="submission" date="2013-10" db="EMBL/GenBank/DDBJ databases">
        <authorList>
            <person name="Schartl M."/>
            <person name="Warren W."/>
        </authorList>
    </citation>
    <scope>NUCLEOTIDE SEQUENCE [LARGE SCALE GENOMIC DNA]</scope>
    <source>
        <strain evidence="12">female</strain>
    </source>
</reference>
<feature type="compositionally biased region" description="Polar residues" evidence="9">
    <location>
        <begin position="233"/>
        <end position="244"/>
    </location>
</feature>
<proteinExistence type="predicted"/>
<dbReference type="GO" id="GO:0005634">
    <property type="term" value="C:nucleus"/>
    <property type="evidence" value="ECO:0007669"/>
    <property type="project" value="UniProtKB-SubCell"/>
</dbReference>
<feature type="compositionally biased region" description="Pro residues" evidence="9">
    <location>
        <begin position="1"/>
        <end position="10"/>
    </location>
</feature>
<name>A0A096LXA0_POEFO</name>
<evidence type="ECO:0000256" key="4">
    <source>
        <dbReference type="ARBA" id="ARBA00023015"/>
    </source>
</evidence>
<evidence type="ECO:0000256" key="7">
    <source>
        <dbReference type="ARBA" id="ARBA00023242"/>
    </source>
</evidence>
<keyword evidence="4" id="KW-0805">Transcription regulation</keyword>
<dbReference type="InterPro" id="IPR001766">
    <property type="entry name" value="Fork_head_dom"/>
</dbReference>
<dbReference type="InterPro" id="IPR032068">
    <property type="entry name" value="FOXO_KIX-bd"/>
</dbReference>
<evidence type="ECO:0000256" key="1">
    <source>
        <dbReference type="ARBA" id="ARBA00004123"/>
    </source>
</evidence>
<evidence type="ECO:0000259" key="10">
    <source>
        <dbReference type="PROSITE" id="PS50039"/>
    </source>
</evidence>
<evidence type="ECO:0000313" key="11">
    <source>
        <dbReference type="Ensembl" id="ENSPFOP00000023791.1"/>
    </source>
</evidence>
<keyword evidence="5 8" id="KW-0238">DNA-binding</keyword>
<keyword evidence="7 8" id="KW-0539">Nucleus</keyword>
<dbReference type="PRINTS" id="PR00053">
    <property type="entry name" value="FORKHEAD"/>
</dbReference>
<dbReference type="Proteomes" id="UP000028760">
    <property type="component" value="Unassembled WGS sequence"/>
</dbReference>
<sequence length="650" mass="69709">MVNTDPPSPPIQMVDVDPDFEPQSRPRSCTWPLPCPEDFPGGQEVSGGLPLASIKVEPEDVPACRAGLAGGNPAELKHPTGAPAPTVATHPCLAGAALDVTGSLRKAKSSRRNAWGNQSYADLITRAIESTPEKRLTLSQIYDWMVRYVPYFKDKGDSNSSAGWKNSIRHNLSLHTRFIRVQNEGTGKSSWWMLNPDGGKMGKAPRRRAVSMDNSTKYLKSKGRIRGSAVGGLQSSPDHGSPSQKALPGPGVASGTDGEFDAWTDLHSRASSSASTLSGRLSPILAEGEPEEPEEGGLSCSASPHLYPSPTSARSPSMGAGNHCPPLEQLPQLANLAGAISLDEQMMEDGYHHHCPQQHQQHPVVGRNKHQTPVYHYNSGMKGQVSYGGGVYNTTGMGILRHHSPMQTIQENKATSFSGTMRAYSSTNALQSLLTGGSAVQQYGSKDLMLGQEREGHPMLGQASNGVGPNHHSHHPVHHNGIHNHNRTHNHTTGHNHNSVSNHNPPHSLAHNGHNLSRSHTHTPPRAAALTPCGNSNQLQTYNHKAPYLYSPPSHAHLPASTTLPPYPHDRLPADLDIDMFHGSLDCDVESILLHDIMDSGEEMDFNFDCSLAQGVGIGMGMGMGVTMGMGMSGLAGPQQAHSNQSWVPG</sequence>
<organism evidence="11 12">
    <name type="scientific">Poecilia formosa</name>
    <name type="common">Amazon molly</name>
    <name type="synonym">Limia formosa</name>
    <dbReference type="NCBI Taxonomy" id="48698"/>
    <lineage>
        <taxon>Eukaryota</taxon>
        <taxon>Metazoa</taxon>
        <taxon>Chordata</taxon>
        <taxon>Craniata</taxon>
        <taxon>Vertebrata</taxon>
        <taxon>Euteleostomi</taxon>
        <taxon>Actinopterygii</taxon>
        <taxon>Neopterygii</taxon>
        <taxon>Teleostei</taxon>
        <taxon>Neoteleostei</taxon>
        <taxon>Acanthomorphata</taxon>
        <taxon>Ovalentaria</taxon>
        <taxon>Atherinomorphae</taxon>
        <taxon>Cyprinodontiformes</taxon>
        <taxon>Poeciliidae</taxon>
        <taxon>Poeciliinae</taxon>
        <taxon>Poecilia</taxon>
    </lineage>
</organism>
<dbReference type="Pfam" id="PF16676">
    <property type="entry name" value="FOXO-TAD"/>
    <property type="match status" value="1"/>
</dbReference>
<dbReference type="Ensembl" id="ENSPFOT00000027501.1">
    <property type="protein sequence ID" value="ENSPFOP00000023791.1"/>
    <property type="gene ID" value="ENSPFOG00000014431.2"/>
</dbReference>
<dbReference type="InterPro" id="IPR047410">
    <property type="entry name" value="FH_FOXO6"/>
</dbReference>
<evidence type="ECO:0000256" key="6">
    <source>
        <dbReference type="ARBA" id="ARBA00023163"/>
    </source>
</evidence>
<dbReference type="Gene3D" id="1.10.10.10">
    <property type="entry name" value="Winged helix-like DNA-binding domain superfamily/Winged helix DNA-binding domain"/>
    <property type="match status" value="1"/>
</dbReference>
<evidence type="ECO:0000256" key="5">
    <source>
        <dbReference type="ARBA" id="ARBA00023125"/>
    </source>
</evidence>
<dbReference type="InterPro" id="IPR032067">
    <property type="entry name" value="FOXO-TAD"/>
</dbReference>
<dbReference type="GeneTree" id="ENSGT00940000165224"/>
<feature type="region of interest" description="Disordered" evidence="9">
    <location>
        <begin position="191"/>
        <end position="260"/>
    </location>
</feature>
<protein>
    <submittedName>
        <fullName evidence="11">Forkhead box O6 a</fullName>
    </submittedName>
</protein>
<evidence type="ECO:0000256" key="2">
    <source>
        <dbReference type="ARBA" id="ARBA00004496"/>
    </source>
</evidence>
<dbReference type="EMBL" id="AYCK01006892">
    <property type="status" value="NOT_ANNOTATED_CDS"/>
    <property type="molecule type" value="Genomic_DNA"/>
</dbReference>
<dbReference type="GO" id="GO:0001945">
    <property type="term" value="P:lymph vessel development"/>
    <property type="evidence" value="ECO:0007669"/>
    <property type="project" value="UniProtKB-ARBA"/>
</dbReference>
<dbReference type="InterPro" id="IPR036390">
    <property type="entry name" value="WH_DNA-bd_sf"/>
</dbReference>
<keyword evidence="12" id="KW-1185">Reference proteome</keyword>
<evidence type="ECO:0000256" key="9">
    <source>
        <dbReference type="SAM" id="MobiDB-lite"/>
    </source>
</evidence>
<feature type="domain" description="Fork-head" evidence="10">
    <location>
        <begin position="115"/>
        <end position="209"/>
    </location>
</feature>
<dbReference type="PROSITE" id="PS00658">
    <property type="entry name" value="FORK_HEAD_2"/>
    <property type="match status" value="1"/>
</dbReference>
<reference evidence="11" key="2">
    <citation type="submission" date="2025-08" db="UniProtKB">
        <authorList>
            <consortium name="Ensembl"/>
        </authorList>
    </citation>
    <scope>IDENTIFICATION</scope>
</reference>
<evidence type="ECO:0000256" key="3">
    <source>
        <dbReference type="ARBA" id="ARBA00022490"/>
    </source>
</evidence>
<evidence type="ECO:0000313" key="12">
    <source>
        <dbReference type="Proteomes" id="UP000028760"/>
    </source>
</evidence>
<dbReference type="CDD" id="cd20063">
    <property type="entry name" value="FH_FOXO6"/>
    <property type="match status" value="1"/>
</dbReference>
<dbReference type="InterPro" id="IPR030456">
    <property type="entry name" value="TF_fork_head_CS_2"/>
</dbReference>
<feature type="region of interest" description="Disordered" evidence="9">
    <location>
        <begin position="287"/>
        <end position="326"/>
    </location>
</feature>
<dbReference type="GO" id="GO:0000978">
    <property type="term" value="F:RNA polymerase II cis-regulatory region sequence-specific DNA binding"/>
    <property type="evidence" value="ECO:0007669"/>
    <property type="project" value="TreeGrafter"/>
</dbReference>
<dbReference type="PROSITE" id="PS50039">
    <property type="entry name" value="FORK_HEAD_3"/>
    <property type="match status" value="1"/>
</dbReference>
<dbReference type="SMART" id="SM00339">
    <property type="entry name" value="FH"/>
    <property type="match status" value="1"/>
</dbReference>
<dbReference type="SUPFAM" id="SSF46785">
    <property type="entry name" value="Winged helix' DNA-binding domain"/>
    <property type="match status" value="1"/>
</dbReference>
<dbReference type="InterPro" id="IPR036388">
    <property type="entry name" value="WH-like_DNA-bd_sf"/>
</dbReference>
<dbReference type="PANTHER" id="PTHR45767">
    <property type="entry name" value="FORKHEAD BOX PROTEIN O"/>
    <property type="match status" value="1"/>
</dbReference>
<evidence type="ECO:0000256" key="8">
    <source>
        <dbReference type="PROSITE-ProRule" id="PRU00089"/>
    </source>
</evidence>
<feature type="DNA-binding region" description="Fork-head" evidence="8">
    <location>
        <begin position="115"/>
        <end position="209"/>
    </location>
</feature>
<dbReference type="PANTHER" id="PTHR45767:SF5">
    <property type="entry name" value="FORKHEAD BOX PROTEIN O6"/>
    <property type="match status" value="1"/>
</dbReference>